<comment type="subcellular location">
    <subcellularLocation>
        <location evidence="1">Periplasm</location>
    </subcellularLocation>
</comment>
<organism evidence="5">
    <name type="scientific">marine metagenome</name>
    <dbReference type="NCBI Taxonomy" id="408172"/>
    <lineage>
        <taxon>unclassified sequences</taxon>
        <taxon>metagenomes</taxon>
        <taxon>ecological metagenomes</taxon>
    </lineage>
</organism>
<comment type="similarity">
    <text evidence="2">Belongs to the bacterial solute-binding protein SsuA/TauA family.</text>
</comment>
<keyword evidence="3" id="KW-0732">Signal</keyword>
<dbReference type="PANTHER" id="PTHR30024">
    <property type="entry name" value="ALIPHATIC SULFONATES-BINDING PROTEIN-RELATED"/>
    <property type="match status" value="1"/>
</dbReference>
<evidence type="ECO:0000256" key="2">
    <source>
        <dbReference type="ARBA" id="ARBA00010742"/>
    </source>
</evidence>
<evidence type="ECO:0000256" key="3">
    <source>
        <dbReference type="ARBA" id="ARBA00022729"/>
    </source>
</evidence>
<feature type="non-terminal residue" evidence="5">
    <location>
        <position position="268"/>
    </location>
</feature>
<evidence type="ECO:0000256" key="1">
    <source>
        <dbReference type="ARBA" id="ARBA00004418"/>
    </source>
</evidence>
<dbReference type="PANTHER" id="PTHR30024:SF47">
    <property type="entry name" value="TAURINE-BINDING PERIPLASMIC PROTEIN"/>
    <property type="match status" value="1"/>
</dbReference>
<proteinExistence type="inferred from homology"/>
<evidence type="ECO:0000259" key="4">
    <source>
        <dbReference type="Pfam" id="PF09084"/>
    </source>
</evidence>
<accession>A0A382HT41</accession>
<dbReference type="Pfam" id="PF09084">
    <property type="entry name" value="NMT1"/>
    <property type="match status" value="1"/>
</dbReference>
<evidence type="ECO:0000313" key="5">
    <source>
        <dbReference type="EMBL" id="SVB90440.1"/>
    </source>
</evidence>
<reference evidence="5" key="1">
    <citation type="submission" date="2018-05" db="EMBL/GenBank/DDBJ databases">
        <authorList>
            <person name="Lanie J.A."/>
            <person name="Ng W.-L."/>
            <person name="Kazmierczak K.M."/>
            <person name="Andrzejewski T.M."/>
            <person name="Davidsen T.M."/>
            <person name="Wayne K.J."/>
            <person name="Tettelin H."/>
            <person name="Glass J.I."/>
            <person name="Rusch D."/>
            <person name="Podicherti R."/>
            <person name="Tsui H.-C.T."/>
            <person name="Winkler M.E."/>
        </authorList>
    </citation>
    <scope>NUCLEOTIDE SEQUENCE</scope>
</reference>
<gene>
    <name evidence="5" type="ORF">METZ01_LOCUS243294</name>
</gene>
<sequence length="268" mass="28213">MTLAFALVAGACGDDEEEAAPAATTAAPAATTAAPAAAEPETDSIVVANRLPNLSSNVIVEGTSRKGWFAEEGLTVQTVQTEDVRAALASGSAQIAAMEPGLLMQARDEGLDFVVVAGHRCGSINTFAIQPDIPNAAALSGKDVLVGGVPGTPDADFRLALLRVNGWDLSTVDGINYVTVPGGSNAWTELFYEGKLAITPFFGRHMDPMVEYGANIAVNTVVELPDEFWVTTRDFLDSNPNAVGGFVRQAVRMGQYWLDPANFPDILE</sequence>
<dbReference type="GO" id="GO:0042597">
    <property type="term" value="C:periplasmic space"/>
    <property type="evidence" value="ECO:0007669"/>
    <property type="project" value="UniProtKB-SubCell"/>
</dbReference>
<dbReference type="InterPro" id="IPR015168">
    <property type="entry name" value="SsuA/THI5"/>
</dbReference>
<dbReference type="AlphaFoldDB" id="A0A382HT41"/>
<dbReference type="Gene3D" id="3.40.190.10">
    <property type="entry name" value="Periplasmic binding protein-like II"/>
    <property type="match status" value="2"/>
</dbReference>
<feature type="domain" description="SsuA/THI5-like" evidence="4">
    <location>
        <begin position="65"/>
        <end position="249"/>
    </location>
</feature>
<dbReference type="EMBL" id="UINC01063133">
    <property type="protein sequence ID" value="SVB90440.1"/>
    <property type="molecule type" value="Genomic_DNA"/>
</dbReference>
<name>A0A382HT41_9ZZZZ</name>
<dbReference type="SUPFAM" id="SSF53850">
    <property type="entry name" value="Periplasmic binding protein-like II"/>
    <property type="match status" value="1"/>
</dbReference>
<protein>
    <recommendedName>
        <fullName evidence="4">SsuA/THI5-like domain-containing protein</fullName>
    </recommendedName>
</protein>